<evidence type="ECO:0000259" key="1">
    <source>
        <dbReference type="PROSITE" id="PS50181"/>
    </source>
</evidence>
<dbReference type="EMBL" id="BART01013621">
    <property type="protein sequence ID" value="GAG79205.1"/>
    <property type="molecule type" value="Genomic_DNA"/>
</dbReference>
<accession>X1A9T8</accession>
<feature type="domain" description="F-box" evidence="1">
    <location>
        <begin position="1"/>
        <end position="50"/>
    </location>
</feature>
<evidence type="ECO:0000313" key="2">
    <source>
        <dbReference type="EMBL" id="GAG79205.1"/>
    </source>
</evidence>
<name>X1A9T8_9ZZZZ</name>
<dbReference type="SUPFAM" id="SSF81383">
    <property type="entry name" value="F-box domain"/>
    <property type="match status" value="1"/>
</dbReference>
<comment type="caution">
    <text evidence="2">The sequence shown here is derived from an EMBL/GenBank/DDBJ whole genome shotgun (WGS) entry which is preliminary data.</text>
</comment>
<dbReference type="InterPro" id="IPR001810">
    <property type="entry name" value="F-box_dom"/>
</dbReference>
<gene>
    <name evidence="2" type="ORF">S01H4_27738</name>
</gene>
<feature type="non-terminal residue" evidence="2">
    <location>
        <position position="64"/>
    </location>
</feature>
<sequence length="64" mass="7528">MDKIPKDIIVLLALELDISDVLTYCRLSKRFNNAVCNNFSFWYNKLFKDFGFTYVGNKTLKDVK</sequence>
<reference evidence="2" key="1">
    <citation type="journal article" date="2014" name="Front. Microbiol.">
        <title>High frequency of phylogenetically diverse reductive dehalogenase-homologous genes in deep subseafloor sedimentary metagenomes.</title>
        <authorList>
            <person name="Kawai M."/>
            <person name="Futagami T."/>
            <person name="Toyoda A."/>
            <person name="Takaki Y."/>
            <person name="Nishi S."/>
            <person name="Hori S."/>
            <person name="Arai W."/>
            <person name="Tsubouchi T."/>
            <person name="Morono Y."/>
            <person name="Uchiyama I."/>
            <person name="Ito T."/>
            <person name="Fujiyama A."/>
            <person name="Inagaki F."/>
            <person name="Takami H."/>
        </authorList>
    </citation>
    <scope>NUCLEOTIDE SEQUENCE</scope>
    <source>
        <strain evidence="2">Expedition CK06-06</strain>
    </source>
</reference>
<protein>
    <recommendedName>
        <fullName evidence="1">F-box domain-containing protein</fullName>
    </recommendedName>
</protein>
<organism evidence="2">
    <name type="scientific">marine sediment metagenome</name>
    <dbReference type="NCBI Taxonomy" id="412755"/>
    <lineage>
        <taxon>unclassified sequences</taxon>
        <taxon>metagenomes</taxon>
        <taxon>ecological metagenomes</taxon>
    </lineage>
</organism>
<dbReference type="AlphaFoldDB" id="X1A9T8"/>
<proteinExistence type="predicted"/>
<dbReference type="PROSITE" id="PS50181">
    <property type="entry name" value="FBOX"/>
    <property type="match status" value="1"/>
</dbReference>
<dbReference type="InterPro" id="IPR036047">
    <property type="entry name" value="F-box-like_dom_sf"/>
</dbReference>